<evidence type="ECO:0000259" key="3">
    <source>
        <dbReference type="PROSITE" id="PS51480"/>
    </source>
</evidence>
<dbReference type="PROSITE" id="PS51480">
    <property type="entry name" value="DHAL"/>
    <property type="match status" value="1"/>
</dbReference>
<dbReference type="InterPro" id="IPR050861">
    <property type="entry name" value="Dihydroxyacetone_Kinase"/>
</dbReference>
<reference evidence="5" key="1">
    <citation type="journal article" date="2021" name="Int. J. Syst. Evol. Microbiol.">
        <title>Actinocatenispora comari sp. nov., an endophytic actinomycete isolated from aerial parts of Comarum salesowianum.</title>
        <authorList>
            <person name="Oyunbileg N."/>
            <person name="Iizaka Y."/>
            <person name="Hamada M."/>
            <person name="Davaapurev B.O."/>
            <person name="Fukumoto A."/>
            <person name="Tsetseg B."/>
            <person name="Kato F."/>
            <person name="Tamura T."/>
            <person name="Batkhuu J."/>
            <person name="Anzai Y."/>
        </authorList>
    </citation>
    <scope>NUCLEOTIDE SEQUENCE [LARGE SCALE GENOMIC DNA]</scope>
    <source>
        <strain evidence="5">NUM-2625</strain>
    </source>
</reference>
<evidence type="ECO:0000313" key="4">
    <source>
        <dbReference type="EMBL" id="GIL30255.1"/>
    </source>
</evidence>
<comment type="caution">
    <text evidence="4">The sequence shown here is derived from an EMBL/GenBank/DDBJ whole genome shotgun (WGS) entry which is preliminary data.</text>
</comment>
<sequence length="215" mass="21852">MGGVTMAERLAATDVTAVFRGFQQAVQRDRDLLTDLDTAVGDGDHGTNLDRGMRAAVEALDATPPDTPGAVFNLVGRRLVSTVGGASGALYGTAFLRAAKAAGAAPELDAAGFAAVLRDATTGIAERGKCAAGDKTMYDVWTAASAAADAALGDGLAAVLAAASIAADAAEQQLVPWQARRGRASYLGERSEGHRDPGAVSSRLLFDCFAAWAAA</sequence>
<dbReference type="PANTHER" id="PTHR28629:SF4">
    <property type="entry name" value="TRIOKINASE_FMN CYCLASE"/>
    <property type="match status" value="1"/>
</dbReference>
<protein>
    <submittedName>
        <fullName evidence="4">Dihydroxyacetone kinase subunit L</fullName>
    </submittedName>
</protein>
<dbReference type="SMART" id="SM01120">
    <property type="entry name" value="Dak2"/>
    <property type="match status" value="1"/>
</dbReference>
<dbReference type="GO" id="GO:0005829">
    <property type="term" value="C:cytosol"/>
    <property type="evidence" value="ECO:0007669"/>
    <property type="project" value="TreeGrafter"/>
</dbReference>
<evidence type="ECO:0000256" key="2">
    <source>
        <dbReference type="ARBA" id="ARBA00022777"/>
    </source>
</evidence>
<name>A0A8J4AGJ9_9ACTN</name>
<dbReference type="Proteomes" id="UP000614996">
    <property type="component" value="Unassembled WGS sequence"/>
</dbReference>
<evidence type="ECO:0000256" key="1">
    <source>
        <dbReference type="ARBA" id="ARBA00022679"/>
    </source>
</evidence>
<organism evidence="4 5">
    <name type="scientific">Actinocatenispora comari</name>
    <dbReference type="NCBI Taxonomy" id="2807577"/>
    <lineage>
        <taxon>Bacteria</taxon>
        <taxon>Bacillati</taxon>
        <taxon>Actinomycetota</taxon>
        <taxon>Actinomycetes</taxon>
        <taxon>Micromonosporales</taxon>
        <taxon>Micromonosporaceae</taxon>
        <taxon>Actinocatenispora</taxon>
    </lineage>
</organism>
<dbReference type="AlphaFoldDB" id="A0A8J4AGJ9"/>
<dbReference type="GO" id="GO:0019563">
    <property type="term" value="P:glycerol catabolic process"/>
    <property type="evidence" value="ECO:0007669"/>
    <property type="project" value="TreeGrafter"/>
</dbReference>
<dbReference type="PANTHER" id="PTHR28629">
    <property type="entry name" value="TRIOKINASE/FMN CYCLASE"/>
    <property type="match status" value="1"/>
</dbReference>
<dbReference type="Gene3D" id="1.25.40.340">
    <property type="match status" value="1"/>
</dbReference>
<dbReference type="InterPro" id="IPR036117">
    <property type="entry name" value="DhaL_dom_sf"/>
</dbReference>
<dbReference type="NCBIfam" id="TIGR02365">
    <property type="entry name" value="dha_L_ycgS"/>
    <property type="match status" value="1"/>
</dbReference>
<dbReference type="EMBL" id="BOPO01000114">
    <property type="protein sequence ID" value="GIL30255.1"/>
    <property type="molecule type" value="Genomic_DNA"/>
</dbReference>
<dbReference type="SUPFAM" id="SSF101473">
    <property type="entry name" value="DhaL-like"/>
    <property type="match status" value="1"/>
</dbReference>
<evidence type="ECO:0000313" key="5">
    <source>
        <dbReference type="Proteomes" id="UP000614996"/>
    </source>
</evidence>
<dbReference type="Pfam" id="PF02734">
    <property type="entry name" value="Dak2"/>
    <property type="match status" value="1"/>
</dbReference>
<gene>
    <name evidence="4" type="ORF">NUM_55090</name>
</gene>
<dbReference type="InterPro" id="IPR004007">
    <property type="entry name" value="DhaL_dom"/>
</dbReference>
<feature type="domain" description="DhaL" evidence="3">
    <location>
        <begin position="13"/>
        <end position="211"/>
    </location>
</feature>
<dbReference type="FunFam" id="1.25.40.340:FF:000002">
    <property type="entry name" value="Dihydroxyacetone kinase, L subunit"/>
    <property type="match status" value="1"/>
</dbReference>
<dbReference type="GO" id="GO:0004371">
    <property type="term" value="F:glycerone kinase activity"/>
    <property type="evidence" value="ECO:0007669"/>
    <property type="project" value="InterPro"/>
</dbReference>
<proteinExistence type="predicted"/>
<keyword evidence="5" id="KW-1185">Reference proteome</keyword>
<accession>A0A8J4AGJ9</accession>
<dbReference type="InterPro" id="IPR012737">
    <property type="entry name" value="DhaK_L_YcgS"/>
</dbReference>
<keyword evidence="2 4" id="KW-0418">Kinase</keyword>
<keyword evidence="1" id="KW-0808">Transferase</keyword>